<evidence type="ECO:0000313" key="3">
    <source>
        <dbReference type="Proteomes" id="UP000765509"/>
    </source>
</evidence>
<organism evidence="2 3">
    <name type="scientific">Austropuccinia psidii MF-1</name>
    <dbReference type="NCBI Taxonomy" id="1389203"/>
    <lineage>
        <taxon>Eukaryota</taxon>
        <taxon>Fungi</taxon>
        <taxon>Dikarya</taxon>
        <taxon>Basidiomycota</taxon>
        <taxon>Pucciniomycotina</taxon>
        <taxon>Pucciniomycetes</taxon>
        <taxon>Pucciniales</taxon>
        <taxon>Sphaerophragmiaceae</taxon>
        <taxon>Austropuccinia</taxon>
    </lineage>
</organism>
<proteinExistence type="predicted"/>
<comment type="caution">
    <text evidence="2">The sequence shown here is derived from an EMBL/GenBank/DDBJ whole genome shotgun (WGS) entry which is preliminary data.</text>
</comment>
<protein>
    <submittedName>
        <fullName evidence="2">Uncharacterized protein</fullName>
    </submittedName>
</protein>
<dbReference type="Proteomes" id="UP000765509">
    <property type="component" value="Unassembled WGS sequence"/>
</dbReference>
<evidence type="ECO:0000256" key="1">
    <source>
        <dbReference type="SAM" id="MobiDB-lite"/>
    </source>
</evidence>
<sequence>MSHFLRLSRQNLQERIPATTRISKRQGPPHMLARTPQGRREIPWISSDTADRQNHTTTITTRRPTIQWHSHADNALHPRTNSMLQLPQDRPPGLPVQRRPNMHQMWRKALTPDLQGPIL</sequence>
<feature type="region of interest" description="Disordered" evidence="1">
    <location>
        <begin position="1"/>
        <end position="63"/>
    </location>
</feature>
<evidence type="ECO:0000313" key="2">
    <source>
        <dbReference type="EMBL" id="MBW0479148.1"/>
    </source>
</evidence>
<name>A0A9Q3C8L5_9BASI</name>
<dbReference type="EMBL" id="AVOT02005479">
    <property type="protein sequence ID" value="MBW0479148.1"/>
    <property type="molecule type" value="Genomic_DNA"/>
</dbReference>
<accession>A0A9Q3C8L5</accession>
<dbReference type="AlphaFoldDB" id="A0A9Q3C8L5"/>
<reference evidence="2" key="1">
    <citation type="submission" date="2021-03" db="EMBL/GenBank/DDBJ databases">
        <title>Draft genome sequence of rust myrtle Austropuccinia psidii MF-1, a brazilian biotype.</title>
        <authorList>
            <person name="Quecine M.C."/>
            <person name="Pachon D.M.R."/>
            <person name="Bonatelli M.L."/>
            <person name="Correr F.H."/>
            <person name="Franceschini L.M."/>
            <person name="Leite T.F."/>
            <person name="Margarido G.R.A."/>
            <person name="Almeida C.A."/>
            <person name="Ferrarezi J.A."/>
            <person name="Labate C.A."/>
        </authorList>
    </citation>
    <scope>NUCLEOTIDE SEQUENCE</scope>
    <source>
        <strain evidence="2">MF-1</strain>
    </source>
</reference>
<keyword evidence="3" id="KW-1185">Reference proteome</keyword>
<gene>
    <name evidence="2" type="ORF">O181_018863</name>
</gene>